<dbReference type="Proteomes" id="UP000770661">
    <property type="component" value="Unassembled WGS sequence"/>
</dbReference>
<accession>A0A8J4YDP7</accession>
<dbReference type="EC" id="3.1.1.29" evidence="1"/>
<keyword evidence="5" id="KW-0812">Transmembrane</keyword>
<dbReference type="InterPro" id="IPR023476">
    <property type="entry name" value="Pep_tRNA_hydro_II_dom_sf"/>
</dbReference>
<dbReference type="Pfam" id="PF01981">
    <property type="entry name" value="PTH2"/>
    <property type="match status" value="1"/>
</dbReference>
<evidence type="ECO:0000313" key="7">
    <source>
        <dbReference type="Proteomes" id="UP000770661"/>
    </source>
</evidence>
<keyword evidence="5" id="KW-0472">Membrane</keyword>
<keyword evidence="5" id="KW-1133">Transmembrane helix</keyword>
<gene>
    <name evidence="6" type="ORF">GWK47_038850</name>
</gene>
<dbReference type="Gene3D" id="3.40.1490.10">
    <property type="entry name" value="Bit1"/>
    <property type="match status" value="1"/>
</dbReference>
<keyword evidence="2 6" id="KW-0378">Hydrolase</keyword>
<reference evidence="6" key="1">
    <citation type="submission" date="2020-07" db="EMBL/GenBank/DDBJ databases">
        <title>The High-quality genome of the commercially important snow crab, Chionoecetes opilio.</title>
        <authorList>
            <person name="Jeong J.-H."/>
            <person name="Ryu S."/>
        </authorList>
    </citation>
    <scope>NUCLEOTIDE SEQUENCE</scope>
    <source>
        <strain evidence="6">MADBK_172401_WGS</strain>
        <tissue evidence="6">Digestive gland</tissue>
    </source>
</reference>
<evidence type="ECO:0000256" key="5">
    <source>
        <dbReference type="SAM" id="Phobius"/>
    </source>
</evidence>
<dbReference type="GO" id="GO:0004045">
    <property type="term" value="F:peptidyl-tRNA hydrolase activity"/>
    <property type="evidence" value="ECO:0007669"/>
    <property type="project" value="UniProtKB-EC"/>
</dbReference>
<keyword evidence="7" id="KW-1185">Reference proteome</keyword>
<evidence type="ECO:0000256" key="1">
    <source>
        <dbReference type="ARBA" id="ARBA00013260"/>
    </source>
</evidence>
<dbReference type="PANTHER" id="PTHR12649:SF11">
    <property type="entry name" value="PEPTIDYL-TRNA HYDROLASE 2, MITOCHONDRIAL"/>
    <property type="match status" value="1"/>
</dbReference>
<protein>
    <recommendedName>
        <fullName evidence="1">peptidyl-tRNA hydrolase</fullName>
        <ecNumber evidence="1">3.1.1.29</ecNumber>
    </recommendedName>
</protein>
<dbReference type="AlphaFoldDB" id="A0A8J4YDP7"/>
<comment type="similarity">
    <text evidence="3">Belongs to the PTH2 family.</text>
</comment>
<dbReference type="GO" id="GO:0005829">
    <property type="term" value="C:cytosol"/>
    <property type="evidence" value="ECO:0007669"/>
    <property type="project" value="TreeGrafter"/>
</dbReference>
<organism evidence="6 7">
    <name type="scientific">Chionoecetes opilio</name>
    <name type="common">Atlantic snow crab</name>
    <name type="synonym">Cancer opilio</name>
    <dbReference type="NCBI Taxonomy" id="41210"/>
    <lineage>
        <taxon>Eukaryota</taxon>
        <taxon>Metazoa</taxon>
        <taxon>Ecdysozoa</taxon>
        <taxon>Arthropoda</taxon>
        <taxon>Crustacea</taxon>
        <taxon>Multicrustacea</taxon>
        <taxon>Malacostraca</taxon>
        <taxon>Eumalacostraca</taxon>
        <taxon>Eucarida</taxon>
        <taxon>Decapoda</taxon>
        <taxon>Pleocyemata</taxon>
        <taxon>Brachyura</taxon>
        <taxon>Eubrachyura</taxon>
        <taxon>Majoidea</taxon>
        <taxon>Majidae</taxon>
        <taxon>Chionoecetes</taxon>
    </lineage>
</organism>
<name>A0A8J4YDP7_CHIOP</name>
<proteinExistence type="inferred from homology"/>
<dbReference type="PANTHER" id="PTHR12649">
    <property type="entry name" value="PEPTIDYL-TRNA HYDROLASE 2"/>
    <property type="match status" value="1"/>
</dbReference>
<sequence>MISKTGCLEKHYAIQDSSPLWPSVVTVALTGTSFLAGLLVGHRLRRPWRRLVMVAKTGPTKMVLVVQGNLKMGRGKLAAQCCHGTLAAYRRGRCRPLEREQVL</sequence>
<comment type="catalytic activity">
    <reaction evidence="4">
        <text>an N-acyl-L-alpha-aminoacyl-tRNA + H2O = an N-acyl-L-amino acid + a tRNA + H(+)</text>
        <dbReference type="Rhea" id="RHEA:54448"/>
        <dbReference type="Rhea" id="RHEA-COMP:10123"/>
        <dbReference type="Rhea" id="RHEA-COMP:13883"/>
        <dbReference type="ChEBI" id="CHEBI:15377"/>
        <dbReference type="ChEBI" id="CHEBI:15378"/>
        <dbReference type="ChEBI" id="CHEBI:59874"/>
        <dbReference type="ChEBI" id="CHEBI:78442"/>
        <dbReference type="ChEBI" id="CHEBI:138191"/>
        <dbReference type="EC" id="3.1.1.29"/>
    </reaction>
</comment>
<evidence type="ECO:0000256" key="4">
    <source>
        <dbReference type="ARBA" id="ARBA00048707"/>
    </source>
</evidence>
<feature type="transmembrane region" description="Helical" evidence="5">
    <location>
        <begin position="20"/>
        <end position="40"/>
    </location>
</feature>
<evidence type="ECO:0000256" key="2">
    <source>
        <dbReference type="ARBA" id="ARBA00022801"/>
    </source>
</evidence>
<evidence type="ECO:0000256" key="3">
    <source>
        <dbReference type="ARBA" id="ARBA00038050"/>
    </source>
</evidence>
<dbReference type="SUPFAM" id="SSF102462">
    <property type="entry name" value="Peptidyl-tRNA hydrolase II"/>
    <property type="match status" value="1"/>
</dbReference>
<comment type="caution">
    <text evidence="6">The sequence shown here is derived from an EMBL/GenBank/DDBJ whole genome shotgun (WGS) entry which is preliminary data.</text>
</comment>
<dbReference type="OrthoDB" id="1733656at2759"/>
<dbReference type="EMBL" id="JACEEZ010005733">
    <property type="protein sequence ID" value="KAG0725317.1"/>
    <property type="molecule type" value="Genomic_DNA"/>
</dbReference>
<evidence type="ECO:0000313" key="6">
    <source>
        <dbReference type="EMBL" id="KAG0725317.1"/>
    </source>
</evidence>
<dbReference type="InterPro" id="IPR002833">
    <property type="entry name" value="PTH2"/>
</dbReference>